<reference evidence="1" key="1">
    <citation type="submission" date="2021-04" db="EMBL/GenBank/DDBJ databases">
        <title>Genome sequence of Woronichinia naegeliana from Washington state freshwater lake bloom.</title>
        <authorList>
            <person name="Dreher T.W."/>
        </authorList>
    </citation>
    <scope>NUCLEOTIDE SEQUENCE</scope>
    <source>
        <strain evidence="1">WA131</strain>
    </source>
</reference>
<proteinExistence type="predicted"/>
<gene>
    <name evidence="1" type="ORF">KA717_34110</name>
</gene>
<organism evidence="1">
    <name type="scientific">Woronichinia naegeliana WA131</name>
    <dbReference type="NCBI Taxonomy" id="2824559"/>
    <lineage>
        <taxon>Bacteria</taxon>
        <taxon>Bacillati</taxon>
        <taxon>Cyanobacteriota</taxon>
        <taxon>Cyanophyceae</taxon>
        <taxon>Synechococcales</taxon>
        <taxon>Coelosphaeriaceae</taxon>
        <taxon>Woronichinia</taxon>
    </lineage>
</organism>
<evidence type="ECO:0000313" key="1">
    <source>
        <dbReference type="EMBL" id="UXE60520.1"/>
    </source>
</evidence>
<protein>
    <submittedName>
        <fullName evidence="1">Uncharacterized protein</fullName>
    </submittedName>
</protein>
<dbReference type="Proteomes" id="UP001065613">
    <property type="component" value="Chromosome"/>
</dbReference>
<sequence length="47" mass="5512">MGRIAAAQSNFYEVQADYYHQLAVLSERQTRTEEQMIKILKHLSLTE</sequence>
<dbReference type="AlphaFoldDB" id="A0A977PWF4"/>
<dbReference type="KEGG" id="wna:KA717_34110"/>
<dbReference type="EMBL" id="CP073041">
    <property type="protein sequence ID" value="UXE60520.1"/>
    <property type="molecule type" value="Genomic_DNA"/>
</dbReference>
<accession>A0A977PWF4</accession>
<name>A0A977PWF4_9CYAN</name>